<accession>A0A3N0GUT4</accession>
<evidence type="ECO:0000313" key="3">
    <source>
        <dbReference type="EMBL" id="RNM16189.1"/>
    </source>
</evidence>
<dbReference type="AlphaFoldDB" id="A0A3N0GUT4"/>
<evidence type="ECO:0000256" key="1">
    <source>
        <dbReference type="SAM" id="MobiDB-lite"/>
    </source>
</evidence>
<keyword evidence="4" id="KW-1185">Reference proteome</keyword>
<evidence type="ECO:0000313" key="4">
    <source>
        <dbReference type="Proteomes" id="UP000279994"/>
    </source>
</evidence>
<feature type="domain" description="DUF6504" evidence="2">
    <location>
        <begin position="2"/>
        <end position="106"/>
    </location>
</feature>
<comment type="caution">
    <text evidence="3">The sequence shown here is derived from an EMBL/GenBank/DDBJ whole genome shotgun (WGS) entry which is preliminary data.</text>
</comment>
<proteinExistence type="predicted"/>
<evidence type="ECO:0000259" key="2">
    <source>
        <dbReference type="Pfam" id="PF20114"/>
    </source>
</evidence>
<gene>
    <name evidence="3" type="ORF">EFL26_07230</name>
</gene>
<reference evidence="3 4" key="1">
    <citation type="submission" date="2018-11" db="EMBL/GenBank/DDBJ databases">
        <authorList>
            <person name="Li F."/>
        </authorList>
    </citation>
    <scope>NUCLEOTIDE SEQUENCE [LARGE SCALE GENOMIC DNA]</scope>
    <source>
        <strain evidence="3 4">Gsoil 818</strain>
    </source>
</reference>
<dbReference type="Proteomes" id="UP000279994">
    <property type="component" value="Unassembled WGS sequence"/>
</dbReference>
<dbReference type="Pfam" id="PF20114">
    <property type="entry name" value="DUF6504"/>
    <property type="match status" value="1"/>
</dbReference>
<dbReference type="InterPro" id="IPR045443">
    <property type="entry name" value="DUF6504"/>
</dbReference>
<name>A0A3N0GUT4_9ACTN</name>
<organism evidence="3 4">
    <name type="scientific">Nocardioides pocheonensis</name>
    <dbReference type="NCBI Taxonomy" id="661485"/>
    <lineage>
        <taxon>Bacteria</taxon>
        <taxon>Bacillati</taxon>
        <taxon>Actinomycetota</taxon>
        <taxon>Actinomycetes</taxon>
        <taxon>Propionibacteriales</taxon>
        <taxon>Nocardioidaceae</taxon>
        <taxon>Nocardioides</taxon>
    </lineage>
</organism>
<dbReference type="OrthoDB" id="5243842at2"/>
<sequence length="111" mass="12541">MRTYDDPVDVRKGPTDGLAGEGEEGPDQFLWRGRLWQVREVIAHWVEPGAWWVRRPEEAPGRSALVDHREVWRVAAARGRAVSAVDDPGFGVFDLAFDWTEGVWRLAGSLD</sequence>
<protein>
    <recommendedName>
        <fullName evidence="2">DUF6504 domain-containing protein</fullName>
    </recommendedName>
</protein>
<feature type="region of interest" description="Disordered" evidence="1">
    <location>
        <begin position="1"/>
        <end position="24"/>
    </location>
</feature>
<dbReference type="RefSeq" id="WP_123222440.1">
    <property type="nucleotide sequence ID" value="NZ_RJSF01000019.1"/>
</dbReference>
<feature type="compositionally biased region" description="Basic and acidic residues" evidence="1">
    <location>
        <begin position="1"/>
        <end position="14"/>
    </location>
</feature>
<dbReference type="EMBL" id="RJSF01000019">
    <property type="protein sequence ID" value="RNM16189.1"/>
    <property type="molecule type" value="Genomic_DNA"/>
</dbReference>